<dbReference type="eggNOG" id="COG2801">
    <property type="taxonomic scope" value="Bacteria"/>
</dbReference>
<reference evidence="1 2" key="1">
    <citation type="journal article" date="2013" name="PLoS ONE">
        <title>Poles Apart: Arctic and Antarctic Octadecabacter strains Share High Genome Plasticity and a New Type of Xanthorhodopsin.</title>
        <authorList>
            <person name="Vollmers J."/>
            <person name="Voget S."/>
            <person name="Dietrich S."/>
            <person name="Gollnow K."/>
            <person name="Smits M."/>
            <person name="Meyer K."/>
            <person name="Brinkhoff T."/>
            <person name="Simon M."/>
            <person name="Daniel R."/>
        </authorList>
    </citation>
    <scope>NUCLEOTIDE SEQUENCE [LARGE SCALE GENOMIC DNA]</scope>
    <source>
        <strain evidence="1 2">307</strain>
    </source>
</reference>
<dbReference type="Proteomes" id="UP000005307">
    <property type="component" value="Chromosome"/>
</dbReference>
<evidence type="ECO:0000313" key="2">
    <source>
        <dbReference type="Proteomes" id="UP000005307"/>
    </source>
</evidence>
<dbReference type="AlphaFoldDB" id="M9R901"/>
<sequence length="72" mass="8043">MENTANEPTPAALSADCFAIACRAMDDMVILAHILEQHRLSLKSYGRPRMTEELQELEVSVGHLLLLKQPPQ</sequence>
<dbReference type="STRING" id="391626.OAN307_c36670"/>
<dbReference type="HOGENOM" id="CLU_2718372_0_0_5"/>
<evidence type="ECO:0000313" key="1">
    <source>
        <dbReference type="EMBL" id="AGI69129.1"/>
    </source>
</evidence>
<keyword evidence="2" id="KW-1185">Reference proteome</keyword>
<dbReference type="KEGG" id="oat:OAN307_c36670"/>
<gene>
    <name evidence="1" type="ORF">OAN307_c36670</name>
</gene>
<protein>
    <submittedName>
        <fullName evidence="1">Uncharacterized protein</fullName>
    </submittedName>
</protein>
<name>M9R901_9RHOB</name>
<organism evidence="1 2">
    <name type="scientific">Octadecabacter antarcticus 307</name>
    <dbReference type="NCBI Taxonomy" id="391626"/>
    <lineage>
        <taxon>Bacteria</taxon>
        <taxon>Pseudomonadati</taxon>
        <taxon>Pseudomonadota</taxon>
        <taxon>Alphaproteobacteria</taxon>
        <taxon>Rhodobacterales</taxon>
        <taxon>Roseobacteraceae</taxon>
        <taxon>Octadecabacter</taxon>
    </lineage>
</organism>
<accession>M9R901</accession>
<dbReference type="EMBL" id="CP003740">
    <property type="protein sequence ID" value="AGI69129.1"/>
    <property type="molecule type" value="Genomic_DNA"/>
</dbReference>
<proteinExistence type="predicted"/>